<accession>A0A1Y1ZAA6</accession>
<feature type="short sequence motif" description="Histidine triad motif" evidence="4">
    <location>
        <begin position="123"/>
        <end position="127"/>
    </location>
</feature>
<dbReference type="InterPro" id="IPR036265">
    <property type="entry name" value="HIT-like_sf"/>
</dbReference>
<evidence type="ECO:0000256" key="4">
    <source>
        <dbReference type="PROSITE-ProRule" id="PRU00464"/>
    </source>
</evidence>
<dbReference type="Pfam" id="PF11969">
    <property type="entry name" value="DcpS_C"/>
    <property type="match status" value="1"/>
</dbReference>
<protein>
    <submittedName>
        <fullName evidence="7">HIT-like protein</fullName>
    </submittedName>
</protein>
<evidence type="ECO:0000256" key="1">
    <source>
        <dbReference type="ARBA" id="ARBA00022741"/>
    </source>
</evidence>
<name>A0A1Y1ZAA6_9FUNG</name>
<dbReference type="PRINTS" id="PR00332">
    <property type="entry name" value="HISTRIAD"/>
</dbReference>
<comment type="caution">
    <text evidence="7">The sequence shown here is derived from an EMBL/GenBank/DDBJ whole genome shotgun (WGS) entry which is preliminary data.</text>
</comment>
<organism evidence="7 8">
    <name type="scientific">Basidiobolus meristosporus CBS 931.73</name>
    <dbReference type="NCBI Taxonomy" id="1314790"/>
    <lineage>
        <taxon>Eukaryota</taxon>
        <taxon>Fungi</taxon>
        <taxon>Fungi incertae sedis</taxon>
        <taxon>Zoopagomycota</taxon>
        <taxon>Entomophthoromycotina</taxon>
        <taxon>Basidiobolomycetes</taxon>
        <taxon>Basidiobolales</taxon>
        <taxon>Basidiobolaceae</taxon>
        <taxon>Basidiobolus</taxon>
    </lineage>
</organism>
<proteinExistence type="predicted"/>
<dbReference type="GO" id="GO:0000166">
    <property type="term" value="F:nucleotide binding"/>
    <property type="evidence" value="ECO:0007669"/>
    <property type="project" value="UniProtKB-KW"/>
</dbReference>
<sequence length="164" mass="18905">MSGLRNFYIVTTVILMFSCFPSRHQSRLPSECVFCTISEHSGTRMVYQDEDVIAFHDIRPAAKTHLLVVPTKHIETVKALQGHDYTTVKKMEAVGRRLLREQGYTEENTRLGFHIPPFNSINHLHLHCLGLPFRNWWIGGKYSHNTPLWFISVEKVLEKLSADA</sequence>
<evidence type="ECO:0000256" key="2">
    <source>
        <dbReference type="ARBA" id="ARBA00022801"/>
    </source>
</evidence>
<keyword evidence="8" id="KW-1185">Reference proteome</keyword>
<dbReference type="Proteomes" id="UP000193498">
    <property type="component" value="Unassembled WGS sequence"/>
</dbReference>
<evidence type="ECO:0000256" key="5">
    <source>
        <dbReference type="SAM" id="SignalP"/>
    </source>
</evidence>
<gene>
    <name evidence="7" type="ORF">K493DRAFT_704</name>
</gene>
<dbReference type="InterPro" id="IPR011146">
    <property type="entry name" value="HIT-like"/>
</dbReference>
<keyword evidence="2" id="KW-0378">Hydrolase</keyword>
<dbReference type="SUPFAM" id="SSF54197">
    <property type="entry name" value="HIT-like"/>
    <property type="match status" value="1"/>
</dbReference>
<keyword evidence="5" id="KW-0732">Signal</keyword>
<evidence type="ECO:0000259" key="6">
    <source>
        <dbReference type="PROSITE" id="PS51084"/>
    </source>
</evidence>
<dbReference type="PANTHER" id="PTHR12486">
    <property type="entry name" value="APRATAXIN-RELATED"/>
    <property type="match status" value="1"/>
</dbReference>
<dbReference type="Gene3D" id="3.30.428.10">
    <property type="entry name" value="HIT-like"/>
    <property type="match status" value="1"/>
</dbReference>
<dbReference type="PANTHER" id="PTHR12486:SF5">
    <property type="entry name" value="ADENOSINE 5'-MONOPHOSPHORAMIDASE HINT3"/>
    <property type="match status" value="1"/>
</dbReference>
<dbReference type="InterPro" id="IPR001310">
    <property type="entry name" value="Histidine_triad_HIT"/>
</dbReference>
<dbReference type="PROSITE" id="PS51084">
    <property type="entry name" value="HIT_2"/>
    <property type="match status" value="1"/>
</dbReference>
<dbReference type="AlphaFoldDB" id="A0A1Y1ZAA6"/>
<dbReference type="OrthoDB" id="1915375at2759"/>
<evidence type="ECO:0000313" key="8">
    <source>
        <dbReference type="Proteomes" id="UP000193498"/>
    </source>
</evidence>
<dbReference type="EMBL" id="MCFE01000010">
    <property type="protein sequence ID" value="ORY07189.1"/>
    <property type="molecule type" value="Genomic_DNA"/>
</dbReference>
<evidence type="ECO:0000256" key="3">
    <source>
        <dbReference type="PIRSR" id="PIRSR601310-1"/>
    </source>
</evidence>
<dbReference type="GO" id="GO:0016787">
    <property type="term" value="F:hydrolase activity"/>
    <property type="evidence" value="ECO:0007669"/>
    <property type="project" value="UniProtKB-KW"/>
</dbReference>
<feature type="active site" description="Tele-AMP-histidine intermediate" evidence="3">
    <location>
        <position position="127"/>
    </location>
</feature>
<dbReference type="PROSITE" id="PS51257">
    <property type="entry name" value="PROKAR_LIPOPROTEIN"/>
    <property type="match status" value="1"/>
</dbReference>
<dbReference type="InParanoid" id="A0A1Y1ZAA6"/>
<feature type="signal peptide" evidence="5">
    <location>
        <begin position="1"/>
        <end position="26"/>
    </location>
</feature>
<keyword evidence="1" id="KW-0547">Nucleotide-binding</keyword>
<reference evidence="7 8" key="1">
    <citation type="submission" date="2016-07" db="EMBL/GenBank/DDBJ databases">
        <title>Pervasive Adenine N6-methylation of Active Genes in Fungi.</title>
        <authorList>
            <consortium name="DOE Joint Genome Institute"/>
            <person name="Mondo S.J."/>
            <person name="Dannebaum R.O."/>
            <person name="Kuo R.C."/>
            <person name="Labutti K."/>
            <person name="Haridas S."/>
            <person name="Kuo A."/>
            <person name="Salamov A."/>
            <person name="Ahrendt S.R."/>
            <person name="Lipzen A."/>
            <person name="Sullivan W."/>
            <person name="Andreopoulos W.B."/>
            <person name="Clum A."/>
            <person name="Lindquist E."/>
            <person name="Daum C."/>
            <person name="Ramamoorthy G.K."/>
            <person name="Gryganskyi A."/>
            <person name="Culley D."/>
            <person name="Magnuson J.K."/>
            <person name="James T.Y."/>
            <person name="O'Malley M.A."/>
            <person name="Stajich J.E."/>
            <person name="Spatafora J.W."/>
            <person name="Visel A."/>
            <person name="Grigoriev I.V."/>
        </authorList>
    </citation>
    <scope>NUCLEOTIDE SEQUENCE [LARGE SCALE GENOMIC DNA]</scope>
    <source>
        <strain evidence="7 8">CBS 931.73</strain>
    </source>
</reference>
<feature type="domain" description="HIT" evidence="6">
    <location>
        <begin position="33"/>
        <end position="144"/>
    </location>
</feature>
<evidence type="ECO:0000313" key="7">
    <source>
        <dbReference type="EMBL" id="ORY07189.1"/>
    </source>
</evidence>
<feature type="chain" id="PRO_5010991861" evidence="5">
    <location>
        <begin position="27"/>
        <end position="164"/>
    </location>
</feature>
<dbReference type="STRING" id="1314790.A0A1Y1ZAA6"/>